<dbReference type="InterPro" id="IPR006530">
    <property type="entry name" value="YD"/>
</dbReference>
<evidence type="ECO:0000313" key="2">
    <source>
        <dbReference type="EMBL" id="GAA1695321.1"/>
    </source>
</evidence>
<dbReference type="Pfam" id="PF05593">
    <property type="entry name" value="RHS_repeat"/>
    <property type="match status" value="1"/>
</dbReference>
<dbReference type="Proteomes" id="UP001500064">
    <property type="component" value="Unassembled WGS sequence"/>
</dbReference>
<comment type="caution">
    <text evidence="2">The sequence shown here is derived from an EMBL/GenBank/DDBJ whole genome shotgun (WGS) entry which is preliminary data.</text>
</comment>
<proteinExistence type="predicted"/>
<sequence>MRTTAEPMYNTAQPGSGLLNPAAADLPQSTTISYDSQERPTAAISYHLGTELRRTSTAYPGLDRAEVTPPVGAKTATVADIFGRTIKIEEWADATTHHDTTFVHDLNGNLSKTTDANGNVRTFTHDWLGRRTAATDPDAGATAYGYDLAGRMLWSTDGLGQKVSTTYDDLGRRTAQWAGETGSGSKLADWTYDSVAKGQPATATRYADGRSYTQTVTSYDDDYRRTATSVTIPDGEGALAGTYTFTAAYDAAGNLREQGVPAAGDLAAETITHSYTDLGLLAGIASNHGGGFTYVKDTTFTATRKLATRSLGGNGQVKRTLERDATTDWLARVTTQTKADTTAPDTIQDDRYSYDAAGKIIRVLDAASAVAGGTARQSDCYTYDGLRRLTAAWTTTASACAAGSADGMGPDPYNQSYAYDKVGNLTTLTDDDESATYTYPSPGATAVRPNAVTSIARPAGTDSYAYDNAGQLTARTVGGVQSAFD</sequence>
<dbReference type="PANTHER" id="PTHR32305:SF17">
    <property type="entry name" value="TRNA NUCLEASE WAPA"/>
    <property type="match status" value="1"/>
</dbReference>
<dbReference type="NCBIfam" id="TIGR01643">
    <property type="entry name" value="YD_repeat_2x"/>
    <property type="match status" value="2"/>
</dbReference>
<gene>
    <name evidence="2" type="ORF">GCM10009733_108670</name>
</gene>
<organism evidence="2 3">
    <name type="scientific">Nonomuraea maheshkhaliensis</name>
    <dbReference type="NCBI Taxonomy" id="419590"/>
    <lineage>
        <taxon>Bacteria</taxon>
        <taxon>Bacillati</taxon>
        <taxon>Actinomycetota</taxon>
        <taxon>Actinomycetes</taxon>
        <taxon>Streptosporangiales</taxon>
        <taxon>Streptosporangiaceae</taxon>
        <taxon>Nonomuraea</taxon>
    </lineage>
</organism>
<dbReference type="InterPro" id="IPR031325">
    <property type="entry name" value="RHS_repeat"/>
</dbReference>
<feature type="region of interest" description="Disordered" evidence="1">
    <location>
        <begin position="1"/>
        <end position="23"/>
    </location>
</feature>
<evidence type="ECO:0000256" key="1">
    <source>
        <dbReference type="SAM" id="MobiDB-lite"/>
    </source>
</evidence>
<evidence type="ECO:0008006" key="4">
    <source>
        <dbReference type="Google" id="ProtNLM"/>
    </source>
</evidence>
<reference evidence="3" key="1">
    <citation type="journal article" date="2019" name="Int. J. Syst. Evol. Microbiol.">
        <title>The Global Catalogue of Microorganisms (GCM) 10K type strain sequencing project: providing services to taxonomists for standard genome sequencing and annotation.</title>
        <authorList>
            <consortium name="The Broad Institute Genomics Platform"/>
            <consortium name="The Broad Institute Genome Sequencing Center for Infectious Disease"/>
            <person name="Wu L."/>
            <person name="Ma J."/>
        </authorList>
    </citation>
    <scope>NUCLEOTIDE SEQUENCE [LARGE SCALE GENOMIC DNA]</scope>
    <source>
        <strain evidence="3">JCM 13929</strain>
    </source>
</reference>
<evidence type="ECO:0000313" key="3">
    <source>
        <dbReference type="Proteomes" id="UP001500064"/>
    </source>
</evidence>
<dbReference type="Gene3D" id="2.180.10.10">
    <property type="entry name" value="RHS repeat-associated core"/>
    <property type="match status" value="1"/>
</dbReference>
<dbReference type="PANTHER" id="PTHR32305">
    <property type="match status" value="1"/>
</dbReference>
<protein>
    <recommendedName>
        <fullName evidence="4">RHS repeat protein</fullName>
    </recommendedName>
</protein>
<accession>A0ABP4TXI5</accession>
<name>A0ABP4TXI5_9ACTN</name>
<dbReference type="EMBL" id="BAAAMU010000210">
    <property type="protein sequence ID" value="GAA1695321.1"/>
    <property type="molecule type" value="Genomic_DNA"/>
</dbReference>
<dbReference type="RefSeq" id="WP_346115196.1">
    <property type="nucleotide sequence ID" value="NZ_BAAAMU010000210.1"/>
</dbReference>
<keyword evidence="3" id="KW-1185">Reference proteome</keyword>
<dbReference type="InterPro" id="IPR050708">
    <property type="entry name" value="T6SS_VgrG/RHS"/>
</dbReference>